<dbReference type="Proteomes" id="UP001404845">
    <property type="component" value="Unassembled WGS sequence"/>
</dbReference>
<comment type="caution">
    <text evidence="3">The sequence shown here is derived from an EMBL/GenBank/DDBJ whole genome shotgun (WGS) entry which is preliminary data.</text>
</comment>
<dbReference type="EMBL" id="JAQYXL010000001">
    <property type="protein sequence ID" value="MEN3227250.1"/>
    <property type="molecule type" value="Genomic_DNA"/>
</dbReference>
<evidence type="ECO:0000313" key="4">
    <source>
        <dbReference type="Proteomes" id="UP001404845"/>
    </source>
</evidence>
<feature type="transmembrane region" description="Helical" evidence="1">
    <location>
        <begin position="12"/>
        <end position="31"/>
    </location>
</feature>
<keyword evidence="4" id="KW-1185">Reference proteome</keyword>
<accession>A0ABU9Z7N1</accession>
<feature type="transmembrane region" description="Helical" evidence="1">
    <location>
        <begin position="43"/>
        <end position="61"/>
    </location>
</feature>
<feature type="transmembrane region" description="Helical" evidence="1">
    <location>
        <begin position="68"/>
        <end position="86"/>
    </location>
</feature>
<organism evidence="3 4">
    <name type="scientific">Methylorubrum rhodesianum</name>
    <dbReference type="NCBI Taxonomy" id="29427"/>
    <lineage>
        <taxon>Bacteria</taxon>
        <taxon>Pseudomonadati</taxon>
        <taxon>Pseudomonadota</taxon>
        <taxon>Alphaproteobacteria</taxon>
        <taxon>Hyphomicrobiales</taxon>
        <taxon>Methylobacteriaceae</taxon>
        <taxon>Methylorubrum</taxon>
    </lineage>
</organism>
<name>A0ABU9Z7N1_9HYPH</name>
<reference evidence="3 4" key="1">
    <citation type="journal article" date="2023" name="PLoS ONE">
        <title>Complete genome assembly of Hawai'i environmental nontuberculous mycobacteria reveals unexpected co-isolation with methylobacteria.</title>
        <authorList>
            <person name="Hendrix J."/>
            <person name="Epperson L.E."/>
            <person name="Tong E.I."/>
            <person name="Chan Y.L."/>
            <person name="Hasan N.A."/>
            <person name="Dawrs S.N."/>
            <person name="Norton G.J."/>
            <person name="Virdi R."/>
            <person name="Crooks J.L."/>
            <person name="Chan E.D."/>
            <person name="Honda J.R."/>
            <person name="Strong M."/>
        </authorList>
    </citation>
    <scope>NUCLEOTIDE SEQUENCE [LARGE SCALE GENOMIC DNA]</scope>
    <source>
        <strain evidence="3 4">NJH_HI01</strain>
    </source>
</reference>
<keyword evidence="1" id="KW-0812">Transmembrane</keyword>
<evidence type="ECO:0000313" key="3">
    <source>
        <dbReference type="EMBL" id="MEN3227250.1"/>
    </source>
</evidence>
<dbReference type="Pfam" id="PF03779">
    <property type="entry name" value="SPW"/>
    <property type="match status" value="1"/>
</dbReference>
<evidence type="ECO:0000256" key="1">
    <source>
        <dbReference type="SAM" id="Phobius"/>
    </source>
</evidence>
<dbReference type="RefSeq" id="WP_111772137.1">
    <property type="nucleotide sequence ID" value="NZ_JAQYXL010000001.1"/>
</dbReference>
<sequence length="121" mass="12969">MKLLKRADENTMLNAVHVTAAIWLFVSPWLLGYSVNLTASWNAWIAAIPIAGFALSALTQLQAQEEWGLLTVGLWAIVAPWVLGFTGEASALWSHVGAGALVSILAATDLWLTAHPPHLTA</sequence>
<dbReference type="InterPro" id="IPR005530">
    <property type="entry name" value="SPW"/>
</dbReference>
<keyword evidence="1" id="KW-0472">Membrane</keyword>
<dbReference type="GeneID" id="72988707"/>
<proteinExistence type="predicted"/>
<evidence type="ECO:0000259" key="2">
    <source>
        <dbReference type="Pfam" id="PF03779"/>
    </source>
</evidence>
<feature type="domain" description="SPW repeat-containing integral membrane" evidence="2">
    <location>
        <begin position="14"/>
        <end position="107"/>
    </location>
</feature>
<keyword evidence="1" id="KW-1133">Transmembrane helix</keyword>
<gene>
    <name evidence="3" type="ORF">PUR21_06235</name>
</gene>
<protein>
    <submittedName>
        <fullName evidence="3">SPW repeat protein</fullName>
    </submittedName>
</protein>
<feature type="transmembrane region" description="Helical" evidence="1">
    <location>
        <begin position="92"/>
        <end position="112"/>
    </location>
</feature>